<gene>
    <name evidence="1" type="ORF">DFH94DRAFT_753255</name>
</gene>
<dbReference type="AlphaFoldDB" id="A0A9P5T6Y9"/>
<organism evidence="1 2">
    <name type="scientific">Russula ochroleuca</name>
    <dbReference type="NCBI Taxonomy" id="152965"/>
    <lineage>
        <taxon>Eukaryota</taxon>
        <taxon>Fungi</taxon>
        <taxon>Dikarya</taxon>
        <taxon>Basidiomycota</taxon>
        <taxon>Agaricomycotina</taxon>
        <taxon>Agaricomycetes</taxon>
        <taxon>Russulales</taxon>
        <taxon>Russulaceae</taxon>
        <taxon>Russula</taxon>
    </lineage>
</organism>
<sequence length="171" mass="18986">MLPTLPDEYEGTFRRDPIKTFDHEKICVLTDKSGLTGRVFLETAKETRAFGNVWVPKHAIIFKDVCGKLEGESIVGAAIQDAPNLWWFEEPPLSPTSQSPDWSNPSSTMTAMTPMTSPTLLNGNWTDPIRRMLSSLDFNLRISAKPPTNSSPTYSAPSSPISPILPHLQCR</sequence>
<comment type="caution">
    <text evidence="1">The sequence shown here is derived from an EMBL/GenBank/DDBJ whole genome shotgun (WGS) entry which is preliminary data.</text>
</comment>
<evidence type="ECO:0000313" key="1">
    <source>
        <dbReference type="EMBL" id="KAF8478040.1"/>
    </source>
</evidence>
<reference evidence="1" key="1">
    <citation type="submission" date="2019-10" db="EMBL/GenBank/DDBJ databases">
        <authorList>
            <consortium name="DOE Joint Genome Institute"/>
            <person name="Kuo A."/>
            <person name="Miyauchi S."/>
            <person name="Kiss E."/>
            <person name="Drula E."/>
            <person name="Kohler A."/>
            <person name="Sanchez-Garcia M."/>
            <person name="Andreopoulos B."/>
            <person name="Barry K.W."/>
            <person name="Bonito G."/>
            <person name="Buee M."/>
            <person name="Carver A."/>
            <person name="Chen C."/>
            <person name="Cichocki N."/>
            <person name="Clum A."/>
            <person name="Culley D."/>
            <person name="Crous P.W."/>
            <person name="Fauchery L."/>
            <person name="Girlanda M."/>
            <person name="Hayes R."/>
            <person name="Keri Z."/>
            <person name="LaButti K."/>
            <person name="Lipzen A."/>
            <person name="Lombard V."/>
            <person name="Magnuson J."/>
            <person name="Maillard F."/>
            <person name="Morin E."/>
            <person name="Murat C."/>
            <person name="Nolan M."/>
            <person name="Ohm R."/>
            <person name="Pangilinan J."/>
            <person name="Pereira M."/>
            <person name="Perotto S."/>
            <person name="Peter M."/>
            <person name="Riley R."/>
            <person name="Sitrit Y."/>
            <person name="Stielow B."/>
            <person name="Szollosi G."/>
            <person name="Zifcakova L."/>
            <person name="Stursova M."/>
            <person name="Spatafora J.W."/>
            <person name="Tedersoo L."/>
            <person name="Vaario L.-M."/>
            <person name="Yamada A."/>
            <person name="Yan M."/>
            <person name="Wang P."/>
            <person name="Xu J."/>
            <person name="Bruns T."/>
            <person name="Baldrian P."/>
            <person name="Vilgalys R."/>
            <person name="Henrissat B."/>
            <person name="Grigoriev I.V."/>
            <person name="Hibbett D."/>
            <person name="Nagy L.G."/>
            <person name="Martin F.M."/>
        </authorList>
    </citation>
    <scope>NUCLEOTIDE SEQUENCE</scope>
    <source>
        <strain evidence="1">Prilba</strain>
    </source>
</reference>
<accession>A0A9P5T6Y9</accession>
<protein>
    <submittedName>
        <fullName evidence="1">Uncharacterized protein</fullName>
    </submittedName>
</protein>
<dbReference type="EMBL" id="WHVB01000012">
    <property type="protein sequence ID" value="KAF8478040.1"/>
    <property type="molecule type" value="Genomic_DNA"/>
</dbReference>
<dbReference type="OrthoDB" id="3258774at2759"/>
<dbReference type="Proteomes" id="UP000759537">
    <property type="component" value="Unassembled WGS sequence"/>
</dbReference>
<keyword evidence="2" id="KW-1185">Reference proteome</keyword>
<proteinExistence type="predicted"/>
<evidence type="ECO:0000313" key="2">
    <source>
        <dbReference type="Proteomes" id="UP000759537"/>
    </source>
</evidence>
<reference evidence="1" key="2">
    <citation type="journal article" date="2020" name="Nat. Commun.">
        <title>Large-scale genome sequencing of mycorrhizal fungi provides insights into the early evolution of symbiotic traits.</title>
        <authorList>
            <person name="Miyauchi S."/>
            <person name="Kiss E."/>
            <person name="Kuo A."/>
            <person name="Drula E."/>
            <person name="Kohler A."/>
            <person name="Sanchez-Garcia M."/>
            <person name="Morin E."/>
            <person name="Andreopoulos B."/>
            <person name="Barry K.W."/>
            <person name="Bonito G."/>
            <person name="Buee M."/>
            <person name="Carver A."/>
            <person name="Chen C."/>
            <person name="Cichocki N."/>
            <person name="Clum A."/>
            <person name="Culley D."/>
            <person name="Crous P.W."/>
            <person name="Fauchery L."/>
            <person name="Girlanda M."/>
            <person name="Hayes R.D."/>
            <person name="Keri Z."/>
            <person name="LaButti K."/>
            <person name="Lipzen A."/>
            <person name="Lombard V."/>
            <person name="Magnuson J."/>
            <person name="Maillard F."/>
            <person name="Murat C."/>
            <person name="Nolan M."/>
            <person name="Ohm R.A."/>
            <person name="Pangilinan J."/>
            <person name="Pereira M.F."/>
            <person name="Perotto S."/>
            <person name="Peter M."/>
            <person name="Pfister S."/>
            <person name="Riley R."/>
            <person name="Sitrit Y."/>
            <person name="Stielow J.B."/>
            <person name="Szollosi G."/>
            <person name="Zifcakova L."/>
            <person name="Stursova M."/>
            <person name="Spatafora J.W."/>
            <person name="Tedersoo L."/>
            <person name="Vaario L.M."/>
            <person name="Yamada A."/>
            <person name="Yan M."/>
            <person name="Wang P."/>
            <person name="Xu J."/>
            <person name="Bruns T."/>
            <person name="Baldrian P."/>
            <person name="Vilgalys R."/>
            <person name="Dunand C."/>
            <person name="Henrissat B."/>
            <person name="Grigoriev I.V."/>
            <person name="Hibbett D."/>
            <person name="Nagy L.G."/>
            <person name="Martin F.M."/>
        </authorList>
    </citation>
    <scope>NUCLEOTIDE SEQUENCE</scope>
    <source>
        <strain evidence="1">Prilba</strain>
    </source>
</reference>
<name>A0A9P5T6Y9_9AGAM</name>